<dbReference type="InterPro" id="IPR011059">
    <property type="entry name" value="Metal-dep_hydrolase_composite"/>
</dbReference>
<dbReference type="CDD" id="cd01299">
    <property type="entry name" value="Met_dep_hydrolase_A"/>
    <property type="match status" value="1"/>
</dbReference>
<feature type="domain" description="Amidohydrolase-related" evidence="2">
    <location>
        <begin position="83"/>
        <end position="442"/>
    </location>
</feature>
<dbReference type="InterPro" id="IPR051781">
    <property type="entry name" value="Metallo-dep_Hydrolase"/>
</dbReference>
<dbReference type="AlphaFoldDB" id="A0AAC9IY93"/>
<dbReference type="PANTHER" id="PTHR43135:SF3">
    <property type="entry name" value="ALPHA-D-RIBOSE 1-METHYLPHOSPHONATE 5-TRIPHOSPHATE DIPHOSPHATASE"/>
    <property type="match status" value="1"/>
</dbReference>
<dbReference type="GO" id="GO:0016810">
    <property type="term" value="F:hydrolase activity, acting on carbon-nitrogen (but not peptide) bonds"/>
    <property type="evidence" value="ECO:0007669"/>
    <property type="project" value="InterPro"/>
</dbReference>
<dbReference type="Gene3D" id="3.20.20.140">
    <property type="entry name" value="Metal-dependent hydrolases"/>
    <property type="match status" value="1"/>
</dbReference>
<dbReference type="PROSITE" id="PS51257">
    <property type="entry name" value="PROKAR_LIPOPROTEIN"/>
    <property type="match status" value="1"/>
</dbReference>
<keyword evidence="1" id="KW-0732">Signal</keyword>
<dbReference type="EMBL" id="CP015017">
    <property type="protein sequence ID" value="APC01457.1"/>
    <property type="molecule type" value="Genomic_DNA"/>
</dbReference>
<evidence type="ECO:0000313" key="3">
    <source>
        <dbReference type="EMBL" id="APC01457.1"/>
    </source>
</evidence>
<name>A0AAC9IY93_9BURK</name>
<reference evidence="3" key="1">
    <citation type="journal article" date="2017" name="Appl. Environ. Microbiol.">
        <title>Microdiversification of a pelagic Polynucleobacter species is mainly driven by acquisition of genomic islands from a partially interspecific gene pool.</title>
        <authorList>
            <person name="Hoetzinger M."/>
            <person name="Hahn M.W."/>
            <person name="Jezberova J."/>
            <person name="Schmidt J."/>
            <person name="Koll U."/>
        </authorList>
    </citation>
    <scope>NUCLEOTIDE SEQUENCE</scope>
    <source>
        <strain evidence="3">MWH-RechtKol4</strain>
    </source>
</reference>
<dbReference type="RefSeq" id="WP_071539450.1">
    <property type="nucleotide sequence ID" value="NZ_CP015016.1"/>
</dbReference>
<dbReference type="PANTHER" id="PTHR43135">
    <property type="entry name" value="ALPHA-D-RIBOSE 1-METHYLPHOSPHONATE 5-TRIPHOSPHATE DIPHOSPHATASE"/>
    <property type="match status" value="1"/>
</dbReference>
<feature type="signal peptide" evidence="1">
    <location>
        <begin position="1"/>
        <end position="24"/>
    </location>
</feature>
<proteinExistence type="predicted"/>
<dbReference type="SUPFAM" id="SSF51556">
    <property type="entry name" value="Metallo-dependent hydrolases"/>
    <property type="match status" value="1"/>
</dbReference>
<feature type="chain" id="PRO_5041997844" evidence="1">
    <location>
        <begin position="25"/>
        <end position="447"/>
    </location>
</feature>
<dbReference type="Gene3D" id="2.30.40.10">
    <property type="entry name" value="Urease, subunit C, domain 1"/>
    <property type="match status" value="1"/>
</dbReference>
<sequence>MKTIAKSLFVLSALTAALSCHSQAAPKTATLYENVRVFDGTSEKLTPPTNVLVVGNVIQTISVKPIQIPSGTTATVIAGGGRTLMPGLSDAHAHLYIAGVTADQIIVPNPDVAFLDKVASEQAQAMLMRGFTTIRDMAGPIFRVKDAIDQGKVIGPRIYPSGSMVCQTSGHCDFTPPEQLPRSFGGPLTPLEQVRFSSIVDGRAQVLTATRFNLRNGATQIKLATSGGGESHMDPLYVNEFTSDEIKAAVEAATDFGTYVSVHSYTPHSVRRSIDAGVTVIEHGQLLDEATVKYMADKGIWLSTQVFDEAGPSFPPDVRARKHELVLNQGNVWRWAVKNNVKLAWGTDLLFEPQNMYMQNTELVEMKQFMTPAHALKIVTHDNAQLFALSGKRNPYTEGKLGVVQEGAYADLLLVDGDPTVNLDIIADPQKNFRVIMKDGTIYKNTL</sequence>
<dbReference type="InterPro" id="IPR006680">
    <property type="entry name" value="Amidohydro-rel"/>
</dbReference>
<protein>
    <submittedName>
        <fullName evidence="3">Hydrolase</fullName>
    </submittedName>
</protein>
<organism evidence="3 4">
    <name type="scientific">Polynucleobacter asymbioticus</name>
    <dbReference type="NCBI Taxonomy" id="576611"/>
    <lineage>
        <taxon>Bacteria</taxon>
        <taxon>Pseudomonadati</taxon>
        <taxon>Pseudomonadota</taxon>
        <taxon>Betaproteobacteria</taxon>
        <taxon>Burkholderiales</taxon>
        <taxon>Burkholderiaceae</taxon>
        <taxon>Polynucleobacter</taxon>
    </lineage>
</organism>
<evidence type="ECO:0000313" key="4">
    <source>
        <dbReference type="Proteomes" id="UP000182060"/>
    </source>
</evidence>
<accession>A0AAC9IY93</accession>
<dbReference type="InterPro" id="IPR057744">
    <property type="entry name" value="OTAase-like"/>
</dbReference>
<keyword evidence="3" id="KW-0378">Hydrolase</keyword>
<dbReference type="InterPro" id="IPR032466">
    <property type="entry name" value="Metal_Hydrolase"/>
</dbReference>
<evidence type="ECO:0000259" key="2">
    <source>
        <dbReference type="Pfam" id="PF01979"/>
    </source>
</evidence>
<evidence type="ECO:0000256" key="1">
    <source>
        <dbReference type="SAM" id="SignalP"/>
    </source>
</evidence>
<dbReference type="Pfam" id="PF01979">
    <property type="entry name" value="Amidohydro_1"/>
    <property type="match status" value="1"/>
</dbReference>
<dbReference type="SUPFAM" id="SSF51338">
    <property type="entry name" value="Composite domain of metallo-dependent hydrolases"/>
    <property type="match status" value="2"/>
</dbReference>
<gene>
    <name evidence="3" type="ORF">AOC25_07440</name>
</gene>
<dbReference type="Proteomes" id="UP000182060">
    <property type="component" value="Chromosome"/>
</dbReference>